<gene>
    <name evidence="4" type="ORF">TBIB3V08_LOCUS7786</name>
</gene>
<reference evidence="4" key="1">
    <citation type="submission" date="2020-11" db="EMBL/GenBank/DDBJ databases">
        <authorList>
            <person name="Tran Van P."/>
        </authorList>
    </citation>
    <scope>NUCLEOTIDE SEQUENCE</scope>
</reference>
<dbReference type="InterPro" id="IPR041588">
    <property type="entry name" value="Integrase_H2C2"/>
</dbReference>
<evidence type="ECO:0000259" key="3">
    <source>
        <dbReference type="PROSITE" id="PS50994"/>
    </source>
</evidence>
<dbReference type="SUPFAM" id="SSF56672">
    <property type="entry name" value="DNA/RNA polymerases"/>
    <property type="match status" value="1"/>
</dbReference>
<dbReference type="GO" id="GO:0042575">
    <property type="term" value="C:DNA polymerase complex"/>
    <property type="evidence" value="ECO:0007669"/>
    <property type="project" value="UniProtKB-ARBA"/>
</dbReference>
<evidence type="ECO:0000256" key="1">
    <source>
        <dbReference type="ARBA" id="ARBA00012493"/>
    </source>
</evidence>
<dbReference type="Gene3D" id="3.30.420.10">
    <property type="entry name" value="Ribonuclease H-like superfamily/Ribonuclease H"/>
    <property type="match status" value="1"/>
</dbReference>
<proteinExistence type="predicted"/>
<name>A0A7R9F1R1_9NEOP</name>
<evidence type="ECO:0000256" key="2">
    <source>
        <dbReference type="SAM" id="MobiDB-lite"/>
    </source>
</evidence>
<evidence type="ECO:0000313" key="4">
    <source>
        <dbReference type="EMBL" id="CAD7445434.1"/>
    </source>
</evidence>
<dbReference type="EC" id="2.7.7.49" evidence="1"/>
<dbReference type="PROSITE" id="PS50994">
    <property type="entry name" value="INTEGRASE"/>
    <property type="match status" value="1"/>
</dbReference>
<dbReference type="InterPro" id="IPR043502">
    <property type="entry name" value="DNA/RNA_pol_sf"/>
</dbReference>
<organism evidence="4">
    <name type="scientific">Timema bartmani</name>
    <dbReference type="NCBI Taxonomy" id="61472"/>
    <lineage>
        <taxon>Eukaryota</taxon>
        <taxon>Metazoa</taxon>
        <taxon>Ecdysozoa</taxon>
        <taxon>Arthropoda</taxon>
        <taxon>Hexapoda</taxon>
        <taxon>Insecta</taxon>
        <taxon>Pterygota</taxon>
        <taxon>Neoptera</taxon>
        <taxon>Polyneoptera</taxon>
        <taxon>Phasmatodea</taxon>
        <taxon>Timematodea</taxon>
        <taxon>Timematoidea</taxon>
        <taxon>Timematidae</taxon>
        <taxon>Timema</taxon>
    </lineage>
</organism>
<sequence>MVGLMLGLTIPSKISNVIIVILEDILLRFVAVSKIPLSIKVSVKFRRAYLQCLSKLLQIETCTWSTEVRLQLTAVFSWKSMVYLSPLKLIQRPALVLLGQSATLPLVVVWGSFPSILGISWISIIHLDWTAIFPINYVRQVQGDVVGLLRNKYLSVFKEVTVNTAEECLSKDEVILQRFVEYNVTVKLEKCHFLRSRVRILGHILDALRLHPDQDRIQALLQAKEPSSNFELHSFIGFVTFYAKFIPHMSTMLRPLYAVHKQDIYLVSLGPLTAVQVATETRKDPILSRVLTYDLNGWPDVVPDEGLHPFHRVILPSALRPEVLELLHDLHPGSSRMKNLSRSFVWWPGLDDELEARVNSKTLLITVDGHSKWPKVHIMHEGTSAEHTCEALRSMFAAWGLLEEVISDNGSPFSSTAFANFLSNNEIVHSDSPVYHPQSNGDLVWVRSVTRHKLKVVPGEIQHIVSTVSYLMIVGRRSKQISTSHLRLRDPKAVPVELSWEMIEQAMPAPMPTSTSDGPTPGPLIQPPPVDDHSLPTSPAPEPSTDSTPETLRRVPSVMAPAHTPVRPPEAAPRVSAPRTPSSNSLPGATPYYRVHLACNEVIKLVTI</sequence>
<dbReference type="PANTHER" id="PTHR37984:SF5">
    <property type="entry name" value="PROTEIN NYNRIN-LIKE"/>
    <property type="match status" value="1"/>
</dbReference>
<dbReference type="Pfam" id="PF17921">
    <property type="entry name" value="Integrase_H2C2"/>
    <property type="match status" value="1"/>
</dbReference>
<dbReference type="EMBL" id="OD567271">
    <property type="protein sequence ID" value="CAD7445434.1"/>
    <property type="molecule type" value="Genomic_DNA"/>
</dbReference>
<protein>
    <recommendedName>
        <fullName evidence="1">RNA-directed DNA polymerase</fullName>
        <ecNumber evidence="1">2.7.7.49</ecNumber>
    </recommendedName>
</protein>
<dbReference type="GO" id="GO:0015074">
    <property type="term" value="P:DNA integration"/>
    <property type="evidence" value="ECO:0007669"/>
    <property type="project" value="InterPro"/>
</dbReference>
<dbReference type="InterPro" id="IPR050951">
    <property type="entry name" value="Retrovirus_Pol_polyprotein"/>
</dbReference>
<dbReference type="Pfam" id="PF00665">
    <property type="entry name" value="rve"/>
    <property type="match status" value="1"/>
</dbReference>
<accession>A0A7R9F1R1</accession>
<dbReference type="PANTHER" id="PTHR37984">
    <property type="entry name" value="PROTEIN CBG26694"/>
    <property type="match status" value="1"/>
</dbReference>
<dbReference type="GO" id="GO:0003676">
    <property type="term" value="F:nucleic acid binding"/>
    <property type="evidence" value="ECO:0007669"/>
    <property type="project" value="InterPro"/>
</dbReference>
<dbReference type="AlphaFoldDB" id="A0A7R9F1R1"/>
<dbReference type="InterPro" id="IPR043128">
    <property type="entry name" value="Rev_trsase/Diguanyl_cyclase"/>
</dbReference>
<dbReference type="InterPro" id="IPR036397">
    <property type="entry name" value="RNaseH_sf"/>
</dbReference>
<dbReference type="InterPro" id="IPR001584">
    <property type="entry name" value="Integrase_cat-core"/>
</dbReference>
<dbReference type="InterPro" id="IPR012337">
    <property type="entry name" value="RNaseH-like_sf"/>
</dbReference>
<feature type="compositionally biased region" description="Pro residues" evidence="2">
    <location>
        <begin position="520"/>
        <end position="529"/>
    </location>
</feature>
<dbReference type="SUPFAM" id="SSF53098">
    <property type="entry name" value="Ribonuclease H-like"/>
    <property type="match status" value="1"/>
</dbReference>
<dbReference type="GO" id="GO:0003964">
    <property type="term" value="F:RNA-directed DNA polymerase activity"/>
    <property type="evidence" value="ECO:0007669"/>
    <property type="project" value="UniProtKB-EC"/>
</dbReference>
<dbReference type="Gene3D" id="3.30.70.270">
    <property type="match status" value="2"/>
</dbReference>
<feature type="region of interest" description="Disordered" evidence="2">
    <location>
        <begin position="508"/>
        <end position="590"/>
    </location>
</feature>
<feature type="domain" description="Integrase catalytic" evidence="3">
    <location>
        <begin position="317"/>
        <end position="503"/>
    </location>
</feature>